<reference evidence="1" key="1">
    <citation type="submission" date="2019-06" db="EMBL/GenBank/DDBJ databases">
        <authorList>
            <person name="Zheng W."/>
        </authorList>
    </citation>
    <scope>NUCLEOTIDE SEQUENCE</scope>
    <source>
        <strain evidence="1">QDHG01</strain>
    </source>
</reference>
<sequence>MAENSNRSVVLDSRATSFKEFCDLMTTFAENQLDFHRPTYYSLSKEVYKRIMDCYSQPRMTNEETDTCAARYRSFMSTKQEELQKSLMAKCKGLEICTDSCKNEGDMECLNKCGGKYLKELHGDFEQRLGRFNREIDRMQ</sequence>
<keyword evidence="2" id="KW-1185">Reference proteome</keyword>
<gene>
    <name evidence="1" type="ORF">FGO68_gene17656</name>
</gene>
<evidence type="ECO:0000313" key="2">
    <source>
        <dbReference type="Proteomes" id="UP000785679"/>
    </source>
</evidence>
<protein>
    <submittedName>
        <fullName evidence="1">Uncharacterized protein</fullName>
    </submittedName>
</protein>
<dbReference type="Proteomes" id="UP000785679">
    <property type="component" value="Unassembled WGS sequence"/>
</dbReference>
<dbReference type="OrthoDB" id="318353at2759"/>
<proteinExistence type="predicted"/>
<evidence type="ECO:0000313" key="1">
    <source>
        <dbReference type="EMBL" id="TNV85589.1"/>
    </source>
</evidence>
<comment type="caution">
    <text evidence="1">The sequence shown here is derived from an EMBL/GenBank/DDBJ whole genome shotgun (WGS) entry which is preliminary data.</text>
</comment>
<name>A0A8J8P3X9_HALGN</name>
<organism evidence="1 2">
    <name type="scientific">Halteria grandinella</name>
    <dbReference type="NCBI Taxonomy" id="5974"/>
    <lineage>
        <taxon>Eukaryota</taxon>
        <taxon>Sar</taxon>
        <taxon>Alveolata</taxon>
        <taxon>Ciliophora</taxon>
        <taxon>Intramacronucleata</taxon>
        <taxon>Spirotrichea</taxon>
        <taxon>Stichotrichia</taxon>
        <taxon>Sporadotrichida</taxon>
        <taxon>Halteriidae</taxon>
        <taxon>Halteria</taxon>
    </lineage>
</organism>
<dbReference type="EMBL" id="RRYP01001706">
    <property type="protein sequence ID" value="TNV85589.1"/>
    <property type="molecule type" value="Genomic_DNA"/>
</dbReference>
<dbReference type="AlphaFoldDB" id="A0A8J8P3X9"/>
<accession>A0A8J8P3X9</accession>